<dbReference type="OrthoDB" id="193931at2759"/>
<dbReference type="OMA" id="PDIMRHP"/>
<dbReference type="Pfam" id="PF00069">
    <property type="entry name" value="Pkinase"/>
    <property type="match status" value="1"/>
</dbReference>
<dbReference type="GO" id="GO:0005524">
    <property type="term" value="F:ATP binding"/>
    <property type="evidence" value="ECO:0007669"/>
    <property type="project" value="UniProtKB-UniRule"/>
</dbReference>
<keyword evidence="6 11" id="KW-0547">Nucleotide-binding</keyword>
<feature type="region of interest" description="Disordered" evidence="12">
    <location>
        <begin position="471"/>
        <end position="506"/>
    </location>
</feature>
<dbReference type="InParanoid" id="A0A7M7PEH6"/>
<feature type="region of interest" description="Disordered" evidence="12">
    <location>
        <begin position="1"/>
        <end position="79"/>
    </location>
</feature>
<dbReference type="SMART" id="SM00220">
    <property type="entry name" value="S_TKc"/>
    <property type="match status" value="1"/>
</dbReference>
<feature type="compositionally biased region" description="Polar residues" evidence="12">
    <location>
        <begin position="486"/>
        <end position="502"/>
    </location>
</feature>
<dbReference type="EC" id="2.7.11.1" evidence="2"/>
<dbReference type="PROSITE" id="PS50011">
    <property type="entry name" value="PROTEIN_KINASE_DOM"/>
    <property type="match status" value="1"/>
</dbReference>
<dbReference type="CDD" id="cd14003">
    <property type="entry name" value="STKc_AMPK-like"/>
    <property type="match status" value="1"/>
</dbReference>
<dbReference type="FunFam" id="3.30.200.20:FF:000003">
    <property type="entry name" value="Non-specific serine/threonine protein kinase"/>
    <property type="match status" value="1"/>
</dbReference>
<evidence type="ECO:0000256" key="5">
    <source>
        <dbReference type="ARBA" id="ARBA00022679"/>
    </source>
</evidence>
<feature type="binding site" evidence="11">
    <location>
        <position position="118"/>
    </location>
    <ligand>
        <name>ATP</name>
        <dbReference type="ChEBI" id="CHEBI:30616"/>
    </ligand>
</feature>
<evidence type="ECO:0000256" key="1">
    <source>
        <dbReference type="ARBA" id="ARBA00004496"/>
    </source>
</evidence>
<dbReference type="EnsemblMetazoa" id="XM_030994078">
    <property type="protein sequence ID" value="XP_030849938"/>
    <property type="gene ID" value="LOC115918907"/>
</dbReference>
<evidence type="ECO:0000256" key="8">
    <source>
        <dbReference type="ARBA" id="ARBA00022840"/>
    </source>
</evidence>
<dbReference type="KEGG" id="spu:115918907"/>
<dbReference type="SUPFAM" id="SSF56112">
    <property type="entry name" value="Protein kinase-like (PK-like)"/>
    <property type="match status" value="1"/>
</dbReference>
<evidence type="ECO:0000256" key="11">
    <source>
        <dbReference type="PROSITE-ProRule" id="PRU10141"/>
    </source>
</evidence>
<organism evidence="14 15">
    <name type="scientific">Strongylocentrotus purpuratus</name>
    <name type="common">Purple sea urchin</name>
    <dbReference type="NCBI Taxonomy" id="7668"/>
    <lineage>
        <taxon>Eukaryota</taxon>
        <taxon>Metazoa</taxon>
        <taxon>Echinodermata</taxon>
        <taxon>Eleutherozoa</taxon>
        <taxon>Echinozoa</taxon>
        <taxon>Echinoidea</taxon>
        <taxon>Euechinoidea</taxon>
        <taxon>Echinacea</taxon>
        <taxon>Camarodonta</taxon>
        <taxon>Echinidea</taxon>
        <taxon>Strongylocentrotidae</taxon>
        <taxon>Strongylocentrotus</taxon>
    </lineage>
</organism>
<evidence type="ECO:0000256" key="12">
    <source>
        <dbReference type="SAM" id="MobiDB-lite"/>
    </source>
</evidence>
<accession>A0A7M7PEH6</accession>
<comment type="catalytic activity">
    <reaction evidence="9">
        <text>L-threonyl-[protein] + ATP = O-phospho-L-threonyl-[protein] + ADP + H(+)</text>
        <dbReference type="Rhea" id="RHEA:46608"/>
        <dbReference type="Rhea" id="RHEA-COMP:11060"/>
        <dbReference type="Rhea" id="RHEA-COMP:11605"/>
        <dbReference type="ChEBI" id="CHEBI:15378"/>
        <dbReference type="ChEBI" id="CHEBI:30013"/>
        <dbReference type="ChEBI" id="CHEBI:30616"/>
        <dbReference type="ChEBI" id="CHEBI:61977"/>
        <dbReference type="ChEBI" id="CHEBI:456216"/>
        <dbReference type="EC" id="2.7.11.1"/>
    </reaction>
</comment>
<reference evidence="14" key="2">
    <citation type="submission" date="2021-01" db="UniProtKB">
        <authorList>
            <consortium name="EnsemblMetazoa"/>
        </authorList>
    </citation>
    <scope>IDENTIFICATION</scope>
</reference>
<feature type="compositionally biased region" description="Basic and acidic residues" evidence="12">
    <location>
        <begin position="524"/>
        <end position="534"/>
    </location>
</feature>
<proteinExistence type="predicted"/>
<feature type="region of interest" description="Disordered" evidence="12">
    <location>
        <begin position="518"/>
        <end position="606"/>
    </location>
</feature>
<keyword evidence="7" id="KW-0418">Kinase</keyword>
<comment type="subcellular location">
    <subcellularLocation>
        <location evidence="1">Cytoplasm</location>
    </subcellularLocation>
</comment>
<feature type="compositionally biased region" description="Polar residues" evidence="12">
    <location>
        <begin position="821"/>
        <end position="830"/>
    </location>
</feature>
<feature type="compositionally biased region" description="Basic and acidic residues" evidence="12">
    <location>
        <begin position="471"/>
        <end position="485"/>
    </location>
</feature>
<dbReference type="GO" id="GO:0035556">
    <property type="term" value="P:intracellular signal transduction"/>
    <property type="evidence" value="ECO:0000318"/>
    <property type="project" value="GO_Central"/>
</dbReference>
<dbReference type="PANTHER" id="PTHR24346">
    <property type="entry name" value="MAP/MICROTUBULE AFFINITY-REGULATING KINASE"/>
    <property type="match status" value="1"/>
</dbReference>
<protein>
    <recommendedName>
        <fullName evidence="2">non-specific serine/threonine protein kinase</fullName>
        <ecNumber evidence="2">2.7.11.1</ecNumber>
    </recommendedName>
</protein>
<keyword evidence="8 11" id="KW-0067">ATP-binding</keyword>
<keyword evidence="15" id="KW-1185">Reference proteome</keyword>
<evidence type="ECO:0000313" key="15">
    <source>
        <dbReference type="Proteomes" id="UP000007110"/>
    </source>
</evidence>
<evidence type="ECO:0000256" key="7">
    <source>
        <dbReference type="ARBA" id="ARBA00022777"/>
    </source>
</evidence>
<keyword evidence="3" id="KW-0963">Cytoplasm</keyword>
<evidence type="ECO:0000259" key="13">
    <source>
        <dbReference type="PROSITE" id="PS50011"/>
    </source>
</evidence>
<sequence length="848" mass="94582">MASAVVALPSPHLNPTMSPAPVNRLGQETAPSSNGDVGRDVACVGDGGEKKEDRGGNTGNGGRDCGQPERRRRKSRSDGVVVRKKVGGYILGDVIGEGSFAKVRLGTHILTQEQVAVKVIDKKLIANRDYVRKNLRREATVLQKMRHTNIARLYEVLETASNYYLVMELAEGGTFMSFLCKRRKLSERETRRYIRQLVTAVDHMHHLDVIHRDIKIENFLLDNDQNLKVIDFGLSNILGYDGFLRTQCGSPAYAAPEIFCNSSYGPSVDVWSIGVNMYAMLTGELPFVVDPPNNMSKLHARIMQGATIPDTLTKDCRDLLRRLLEPKELDRIKLPDIMRHPWMNRGYSRRLYPSRFEDSTPKPLVDQRIIKALVQCGHQEDILTECVQENRPTSENAAYCLLAKRIAMGWGYPESNNVLDSDRSEMVSVLTGAGVDDTMEAEHEEKPSPVLALRRPISGRGTRSMAAKEQNFDMENKLKSDRMKLENTNSPIEKTPKYSVSPTKREIQDDMRKAWSKLQTNSKNSDESTKDHSKNNSVRSTNSEGSDMNSTGSKMDTGEAPKQSKTKHVQKVPDNKTTSHLPRRVHSSLPAKTRTLPSPNSAPSLQNNTCIFIVNGKVTAPDQMVGRSAGRNAAQMPGKRHSFHGGEKMIYTKRGLERAKTVPAVHIESLDTKNGSDDPLTSVPDKETSMDTQISELHAPYQPHNAFPIHRLGSEYTLPSQAHRHSSRYLPGSVSTSAVTSATHPPPYQYAQHLQYHSNRHQSLRRSRPHHQRSMTAPHPQGRSHSPLPFPPASQISRAEERGSGKPAKAVAWQDPPATVVLSNNGPSRSIRNRQRELPNIKGFVGYM</sequence>
<dbReference type="RefSeq" id="XP_030849938.1">
    <property type="nucleotide sequence ID" value="XM_030994078.1"/>
</dbReference>
<dbReference type="Gene3D" id="1.10.510.10">
    <property type="entry name" value="Transferase(Phosphotransferase) domain 1"/>
    <property type="match status" value="1"/>
</dbReference>
<dbReference type="PROSITE" id="PS00107">
    <property type="entry name" value="PROTEIN_KINASE_ATP"/>
    <property type="match status" value="1"/>
</dbReference>
<evidence type="ECO:0000313" key="14">
    <source>
        <dbReference type="EnsemblMetazoa" id="XP_030849938"/>
    </source>
</evidence>
<feature type="compositionally biased region" description="Low complexity" evidence="12">
    <location>
        <begin position="733"/>
        <end position="743"/>
    </location>
</feature>
<dbReference type="RefSeq" id="XP_787125.3">
    <property type="nucleotide sequence ID" value="XM_782032.4"/>
</dbReference>
<keyword evidence="5" id="KW-0808">Transferase</keyword>
<dbReference type="PROSITE" id="PS00108">
    <property type="entry name" value="PROTEIN_KINASE_ST"/>
    <property type="match status" value="1"/>
</dbReference>
<keyword evidence="4" id="KW-0723">Serine/threonine-protein kinase</keyword>
<dbReference type="GO" id="GO:0005737">
    <property type="term" value="C:cytoplasm"/>
    <property type="evidence" value="ECO:0000318"/>
    <property type="project" value="GO_Central"/>
</dbReference>
<dbReference type="InterPro" id="IPR008271">
    <property type="entry name" value="Ser/Thr_kinase_AS"/>
</dbReference>
<dbReference type="Proteomes" id="UP000007110">
    <property type="component" value="Unassembled WGS sequence"/>
</dbReference>
<feature type="domain" description="Protein kinase" evidence="13">
    <location>
        <begin position="89"/>
        <end position="343"/>
    </location>
</feature>
<dbReference type="GO" id="GO:0004674">
    <property type="term" value="F:protein serine/threonine kinase activity"/>
    <property type="evidence" value="ECO:0000318"/>
    <property type="project" value="GO_Central"/>
</dbReference>
<dbReference type="InterPro" id="IPR011009">
    <property type="entry name" value="Kinase-like_dom_sf"/>
</dbReference>
<feature type="compositionally biased region" description="Polar residues" evidence="12">
    <location>
        <begin position="595"/>
        <end position="606"/>
    </location>
</feature>
<dbReference type="InterPro" id="IPR017441">
    <property type="entry name" value="Protein_kinase_ATP_BS"/>
</dbReference>
<comment type="catalytic activity">
    <reaction evidence="10">
        <text>L-seryl-[protein] + ATP = O-phospho-L-seryl-[protein] + ADP + H(+)</text>
        <dbReference type="Rhea" id="RHEA:17989"/>
        <dbReference type="Rhea" id="RHEA-COMP:9863"/>
        <dbReference type="Rhea" id="RHEA-COMP:11604"/>
        <dbReference type="ChEBI" id="CHEBI:15378"/>
        <dbReference type="ChEBI" id="CHEBI:29999"/>
        <dbReference type="ChEBI" id="CHEBI:30616"/>
        <dbReference type="ChEBI" id="CHEBI:83421"/>
        <dbReference type="ChEBI" id="CHEBI:456216"/>
        <dbReference type="EC" id="2.7.11.1"/>
    </reaction>
</comment>
<dbReference type="KEGG" id="spu:582059"/>
<dbReference type="GeneID" id="582059"/>
<feature type="compositionally biased region" description="Basic residues" evidence="12">
    <location>
        <begin position="758"/>
        <end position="773"/>
    </location>
</feature>
<name>A0A7M7PEH6_STRPU</name>
<evidence type="ECO:0000256" key="10">
    <source>
        <dbReference type="ARBA" id="ARBA00048679"/>
    </source>
</evidence>
<evidence type="ECO:0000256" key="9">
    <source>
        <dbReference type="ARBA" id="ARBA00047899"/>
    </source>
</evidence>
<dbReference type="PANTHER" id="PTHR24346:SF79">
    <property type="entry name" value="PROTEIN KINASE DOMAIN-CONTAINING PROTEIN"/>
    <property type="match status" value="1"/>
</dbReference>
<evidence type="ECO:0000256" key="6">
    <source>
        <dbReference type="ARBA" id="ARBA00022741"/>
    </source>
</evidence>
<reference evidence="15" key="1">
    <citation type="submission" date="2015-02" db="EMBL/GenBank/DDBJ databases">
        <title>Genome sequencing for Strongylocentrotus purpuratus.</title>
        <authorList>
            <person name="Murali S."/>
            <person name="Liu Y."/>
            <person name="Vee V."/>
            <person name="English A."/>
            <person name="Wang M."/>
            <person name="Skinner E."/>
            <person name="Han Y."/>
            <person name="Muzny D.M."/>
            <person name="Worley K.C."/>
            <person name="Gibbs R.A."/>
        </authorList>
    </citation>
    <scope>NUCLEOTIDE SEQUENCE</scope>
</reference>
<dbReference type="AlphaFoldDB" id="A0A7M7PEH6"/>
<feature type="region of interest" description="Disordered" evidence="12">
    <location>
        <begin position="720"/>
        <end position="835"/>
    </location>
</feature>
<feature type="compositionally biased region" description="Polar residues" evidence="12">
    <location>
        <begin position="535"/>
        <end position="554"/>
    </location>
</feature>
<dbReference type="FunFam" id="1.10.510.10:FF:001222">
    <property type="entry name" value="Serine/threonine-protein kinase ppk25"/>
    <property type="match status" value="1"/>
</dbReference>
<dbReference type="GeneID" id="115918907"/>
<evidence type="ECO:0000256" key="2">
    <source>
        <dbReference type="ARBA" id="ARBA00012513"/>
    </source>
</evidence>
<dbReference type="InterPro" id="IPR000719">
    <property type="entry name" value="Prot_kinase_dom"/>
</dbReference>
<evidence type="ECO:0000256" key="3">
    <source>
        <dbReference type="ARBA" id="ARBA00022490"/>
    </source>
</evidence>
<evidence type="ECO:0000256" key="4">
    <source>
        <dbReference type="ARBA" id="ARBA00022527"/>
    </source>
</evidence>